<feature type="region of interest" description="Disordered" evidence="1">
    <location>
        <begin position="1"/>
        <end position="56"/>
    </location>
</feature>
<accession>A0A120AFM8</accession>
<dbReference type="AlphaFoldDB" id="A0A120AFM8"/>
<feature type="compositionally biased region" description="Gly residues" evidence="1">
    <location>
        <begin position="37"/>
        <end position="56"/>
    </location>
</feature>
<protein>
    <submittedName>
        <fullName evidence="2">Uncharacterized protein</fullName>
    </submittedName>
</protein>
<evidence type="ECO:0000256" key="1">
    <source>
        <dbReference type="SAM" id="MobiDB-lite"/>
    </source>
</evidence>
<sequence>MRGDERHIVVSKRFSLDAQHGRAREDEARHSNPNRGSGAGVAGGKGRSAGGVWLGI</sequence>
<organism evidence="2 3">
    <name type="scientific">Lysobacter capsici AZ78</name>
    <dbReference type="NCBI Taxonomy" id="1444315"/>
    <lineage>
        <taxon>Bacteria</taxon>
        <taxon>Pseudomonadati</taxon>
        <taxon>Pseudomonadota</taxon>
        <taxon>Gammaproteobacteria</taxon>
        <taxon>Lysobacterales</taxon>
        <taxon>Lysobacteraceae</taxon>
        <taxon>Lysobacter</taxon>
    </lineage>
</organism>
<name>A0A120AFM8_9GAMM</name>
<proteinExistence type="predicted"/>
<comment type="caution">
    <text evidence="2">The sequence shown here is derived from an EMBL/GenBank/DDBJ whole genome shotgun (WGS) entry which is preliminary data.</text>
</comment>
<feature type="compositionally biased region" description="Basic and acidic residues" evidence="1">
    <location>
        <begin position="19"/>
        <end position="30"/>
    </location>
</feature>
<evidence type="ECO:0000313" key="3">
    <source>
        <dbReference type="Proteomes" id="UP000023435"/>
    </source>
</evidence>
<dbReference type="EMBL" id="JAJA02000001">
    <property type="protein sequence ID" value="KWS03231.1"/>
    <property type="molecule type" value="Genomic_DNA"/>
</dbReference>
<gene>
    <name evidence="2" type="ORF">AZ78_0777</name>
</gene>
<keyword evidence="3" id="KW-1185">Reference proteome</keyword>
<evidence type="ECO:0000313" key="2">
    <source>
        <dbReference type="EMBL" id="KWS03231.1"/>
    </source>
</evidence>
<dbReference type="Proteomes" id="UP000023435">
    <property type="component" value="Unassembled WGS sequence"/>
</dbReference>
<reference evidence="2 3" key="1">
    <citation type="journal article" date="2014" name="Genome Announc.">
        <title>Draft Genome Sequence of Lysobacter capsici AZ78, a Bacterium Antagonistic to Plant-Pathogenic Oomycetes.</title>
        <authorList>
            <person name="Puopolo G."/>
            <person name="Sonego P."/>
            <person name="Engelen K."/>
            <person name="Pertot I."/>
        </authorList>
    </citation>
    <scope>NUCLEOTIDE SEQUENCE [LARGE SCALE GENOMIC DNA]</scope>
    <source>
        <strain evidence="2 3">AZ78</strain>
    </source>
</reference>